<dbReference type="GO" id="GO:0003964">
    <property type="term" value="F:RNA-directed DNA polymerase activity"/>
    <property type="evidence" value="ECO:0007669"/>
    <property type="project" value="UniProtKB-KW"/>
</dbReference>
<keyword evidence="9" id="KW-0695">RNA-directed DNA polymerase</keyword>
<dbReference type="CDD" id="cd01647">
    <property type="entry name" value="RT_LTR"/>
    <property type="match status" value="1"/>
</dbReference>
<evidence type="ECO:0000313" key="14">
    <source>
        <dbReference type="EMBL" id="KAL2095651.1"/>
    </source>
</evidence>
<dbReference type="SUPFAM" id="SSF53098">
    <property type="entry name" value="Ribonuclease H-like"/>
    <property type="match status" value="1"/>
</dbReference>
<dbReference type="Pfam" id="PF17921">
    <property type="entry name" value="Integrase_H2C2"/>
    <property type="match status" value="1"/>
</dbReference>
<evidence type="ECO:0000256" key="7">
    <source>
        <dbReference type="ARBA" id="ARBA00022759"/>
    </source>
</evidence>
<dbReference type="AlphaFoldDB" id="A0ABD1K940"/>
<sequence>MRESLRAELRQELTEQVSLLSKSIVQELQERLRIPMILLNSHGVHPRVVPAANAWGLPLLVSHSTSGIPREEPYAVTAGKWGISRGFVRGGVPPSRVFGTPGHSRASERGGALNRTPAKALDEKAWDAAFAASACQMEVQGVARLLHQPPVQLPPATETIVWAQVHKLLPQRQPLATVTQLDPKKVQGRSRLVLRSTGPQVIEVDVQQVEQVSSTEHPALALRGEGLTGDQQTQLTTLLQKWSHVFAAHDEDFGGTHQIPTGTAHPIRERYRPVPPNLYPELRALLQGMLDSGVVKESASPWAAPVVLAKKKDGSWRFCVDYRKLNAVTHKDSFPLPRIEESLTSLTRSQWYSTLDFASGYWQVEVAPEDQEKTAFTTPFGLYQFERMPFGLCNAPATFQRLMQRCLGSQVYDHLLIYLDDVIVYSPDFPTHLRHLEQVLSRLQEHSLKLQPRKCRLFQKEVTYLGHIVSNRGVATDPEKTAVVRDWVTPTTVKQVRSFLGYRPGTANQNADVLSRLPGEAPSNTTRVMTCTAPTDSGRDVGSWVKRQGDDPDLRRLQAWRVELEPPAHVDMASISPQLRSLLREWNNFELHNGVLVRHVTELDTGAPVKQVVVPVDQAWSVWEDYHKATGHAHVDKMMSLLRRRFFWVGMSAMARAWTAECATCLVAKPGQQQRAPLCPILSSFPFETVALDFLSLSHPADSYQYNLVITDLFSRYALAVPTKDQTATTTVKALWSALILPFGCPERILTDQGGVPHIGVDQPLAGIGGKPLQKDALGVRLRCA</sequence>
<comment type="similarity">
    <text evidence="1">Belongs to the beta type-B retroviral polymerase family. HERV class-II K(HML-2) pol subfamily.</text>
</comment>
<keyword evidence="7" id="KW-0255">Endonuclease</keyword>
<dbReference type="FunFam" id="1.10.340.70:FF:000001">
    <property type="entry name" value="Retrovirus-related Pol polyprotein from transposon gypsy-like Protein"/>
    <property type="match status" value="1"/>
</dbReference>
<dbReference type="InterPro" id="IPR001584">
    <property type="entry name" value="Integrase_cat-core"/>
</dbReference>
<keyword evidence="6" id="KW-0540">Nuclease</keyword>
<evidence type="ECO:0000256" key="11">
    <source>
        <dbReference type="SAM" id="MobiDB-lite"/>
    </source>
</evidence>
<dbReference type="InterPro" id="IPR043128">
    <property type="entry name" value="Rev_trsase/Diguanyl_cyclase"/>
</dbReference>
<proteinExistence type="inferred from homology"/>
<dbReference type="SUPFAM" id="SSF56672">
    <property type="entry name" value="DNA/RNA polymerases"/>
    <property type="match status" value="1"/>
</dbReference>
<protein>
    <recommendedName>
        <fullName evidence="10">Gypsy retrotransposon integrase-like protein 1</fullName>
        <ecNumber evidence="2">3.1.26.4</ecNumber>
    </recommendedName>
</protein>
<dbReference type="GO" id="GO:0006508">
    <property type="term" value="P:proteolysis"/>
    <property type="evidence" value="ECO:0007669"/>
    <property type="project" value="UniProtKB-KW"/>
</dbReference>
<keyword evidence="15" id="KW-1185">Reference proteome</keyword>
<dbReference type="Gene3D" id="3.30.70.270">
    <property type="match status" value="1"/>
</dbReference>
<dbReference type="InterPro" id="IPR012337">
    <property type="entry name" value="RNaseH-like_sf"/>
</dbReference>
<dbReference type="InterPro" id="IPR043502">
    <property type="entry name" value="DNA/RNA_pol_sf"/>
</dbReference>
<dbReference type="Gene3D" id="3.10.10.10">
    <property type="entry name" value="HIV Type 1 Reverse Transcriptase, subunit A, domain 1"/>
    <property type="match status" value="1"/>
</dbReference>
<dbReference type="InterPro" id="IPR050951">
    <property type="entry name" value="Retrovirus_Pol_polyprotein"/>
</dbReference>
<evidence type="ECO:0000256" key="8">
    <source>
        <dbReference type="ARBA" id="ARBA00022801"/>
    </source>
</evidence>
<keyword evidence="8" id="KW-0378">Hydrolase</keyword>
<evidence type="ECO:0000256" key="5">
    <source>
        <dbReference type="ARBA" id="ARBA00022695"/>
    </source>
</evidence>
<dbReference type="FunFam" id="3.10.10.10:FF:000007">
    <property type="entry name" value="Retrovirus-related Pol polyprotein from transposon 17.6-like Protein"/>
    <property type="match status" value="1"/>
</dbReference>
<evidence type="ECO:0000256" key="9">
    <source>
        <dbReference type="ARBA" id="ARBA00022918"/>
    </source>
</evidence>
<dbReference type="Proteomes" id="UP001591681">
    <property type="component" value="Unassembled WGS sequence"/>
</dbReference>
<evidence type="ECO:0000256" key="2">
    <source>
        <dbReference type="ARBA" id="ARBA00012180"/>
    </source>
</evidence>
<dbReference type="GO" id="GO:0004523">
    <property type="term" value="F:RNA-DNA hybrid ribonuclease activity"/>
    <property type="evidence" value="ECO:0007669"/>
    <property type="project" value="UniProtKB-EC"/>
</dbReference>
<feature type="domain" description="Integrase catalytic" evidence="13">
    <location>
        <begin position="682"/>
        <end position="754"/>
    </location>
</feature>
<dbReference type="PANTHER" id="PTHR37984">
    <property type="entry name" value="PROTEIN CBG26694"/>
    <property type="match status" value="1"/>
</dbReference>
<keyword evidence="5" id="KW-0548">Nucleotidyltransferase</keyword>
<dbReference type="InterPro" id="IPR000477">
    <property type="entry name" value="RT_dom"/>
</dbReference>
<dbReference type="Pfam" id="PF00078">
    <property type="entry name" value="RVT_1"/>
    <property type="match status" value="1"/>
</dbReference>
<feature type="domain" description="Reverse transcriptase" evidence="12">
    <location>
        <begin position="290"/>
        <end position="469"/>
    </location>
</feature>
<dbReference type="Gene3D" id="1.10.340.70">
    <property type="match status" value="1"/>
</dbReference>
<feature type="region of interest" description="Disordered" evidence="11">
    <location>
        <begin position="253"/>
        <end position="272"/>
    </location>
</feature>
<reference evidence="14 15" key="1">
    <citation type="submission" date="2024-09" db="EMBL/GenBank/DDBJ databases">
        <title>A chromosome-level genome assembly of Gray's grenadier anchovy, Coilia grayii.</title>
        <authorList>
            <person name="Fu Z."/>
        </authorList>
    </citation>
    <scope>NUCLEOTIDE SEQUENCE [LARGE SCALE GENOMIC DNA]</scope>
    <source>
        <strain evidence="14">G4</strain>
        <tissue evidence="14">Muscle</tissue>
    </source>
</reference>
<keyword evidence="3" id="KW-0645">Protease</keyword>
<accession>A0ABD1K940</accession>
<dbReference type="EMBL" id="JBHFQA010000007">
    <property type="protein sequence ID" value="KAL2095651.1"/>
    <property type="molecule type" value="Genomic_DNA"/>
</dbReference>
<gene>
    <name evidence="14" type="ORF">ACEWY4_007799</name>
</gene>
<evidence type="ECO:0000256" key="4">
    <source>
        <dbReference type="ARBA" id="ARBA00022679"/>
    </source>
</evidence>
<name>A0ABD1K940_9TELE</name>
<evidence type="ECO:0000256" key="6">
    <source>
        <dbReference type="ARBA" id="ARBA00022722"/>
    </source>
</evidence>
<evidence type="ECO:0000313" key="15">
    <source>
        <dbReference type="Proteomes" id="UP001591681"/>
    </source>
</evidence>
<comment type="caution">
    <text evidence="14">The sequence shown here is derived from an EMBL/GenBank/DDBJ whole genome shotgun (WGS) entry which is preliminary data.</text>
</comment>
<evidence type="ECO:0000259" key="12">
    <source>
        <dbReference type="PROSITE" id="PS50878"/>
    </source>
</evidence>
<dbReference type="InterPro" id="IPR041588">
    <property type="entry name" value="Integrase_H2C2"/>
</dbReference>
<dbReference type="InterPro" id="IPR036397">
    <property type="entry name" value="RNaseH_sf"/>
</dbReference>
<dbReference type="Gene3D" id="3.30.420.10">
    <property type="entry name" value="Ribonuclease H-like superfamily/Ribonuclease H"/>
    <property type="match status" value="1"/>
</dbReference>
<evidence type="ECO:0000256" key="3">
    <source>
        <dbReference type="ARBA" id="ARBA00022670"/>
    </source>
</evidence>
<evidence type="ECO:0000256" key="1">
    <source>
        <dbReference type="ARBA" id="ARBA00010879"/>
    </source>
</evidence>
<dbReference type="GO" id="GO:0008233">
    <property type="term" value="F:peptidase activity"/>
    <property type="evidence" value="ECO:0007669"/>
    <property type="project" value="UniProtKB-KW"/>
</dbReference>
<dbReference type="EC" id="3.1.26.4" evidence="2"/>
<evidence type="ECO:0000256" key="10">
    <source>
        <dbReference type="ARBA" id="ARBA00039658"/>
    </source>
</evidence>
<organism evidence="14 15">
    <name type="scientific">Coilia grayii</name>
    <name type="common">Gray's grenadier anchovy</name>
    <dbReference type="NCBI Taxonomy" id="363190"/>
    <lineage>
        <taxon>Eukaryota</taxon>
        <taxon>Metazoa</taxon>
        <taxon>Chordata</taxon>
        <taxon>Craniata</taxon>
        <taxon>Vertebrata</taxon>
        <taxon>Euteleostomi</taxon>
        <taxon>Actinopterygii</taxon>
        <taxon>Neopterygii</taxon>
        <taxon>Teleostei</taxon>
        <taxon>Clupei</taxon>
        <taxon>Clupeiformes</taxon>
        <taxon>Clupeoidei</taxon>
        <taxon>Engraulidae</taxon>
        <taxon>Coilinae</taxon>
        <taxon>Coilia</taxon>
    </lineage>
</organism>
<dbReference type="PANTHER" id="PTHR37984:SF5">
    <property type="entry name" value="PROTEIN NYNRIN-LIKE"/>
    <property type="match status" value="1"/>
</dbReference>
<keyword evidence="4" id="KW-0808">Transferase</keyword>
<evidence type="ECO:0000259" key="13">
    <source>
        <dbReference type="PROSITE" id="PS50994"/>
    </source>
</evidence>
<dbReference type="PROSITE" id="PS50878">
    <property type="entry name" value="RT_POL"/>
    <property type="match status" value="1"/>
</dbReference>
<dbReference type="PROSITE" id="PS50994">
    <property type="entry name" value="INTEGRASE"/>
    <property type="match status" value="1"/>
</dbReference>